<dbReference type="AlphaFoldDB" id="A0A6H5I5W6"/>
<evidence type="ECO:0008006" key="6">
    <source>
        <dbReference type="Google" id="ProtNLM"/>
    </source>
</evidence>
<dbReference type="PANTHER" id="PTHR46513">
    <property type="entry name" value="VITELLOGENIN RECEPTOR-LIKE PROTEIN-RELATED-RELATED"/>
    <property type="match status" value="1"/>
</dbReference>
<accession>A0A6H5I5W6</accession>
<evidence type="ECO:0000313" key="5">
    <source>
        <dbReference type="Proteomes" id="UP000479190"/>
    </source>
</evidence>
<name>A0A6H5I5W6_9HYME</name>
<organism evidence="4 5">
    <name type="scientific">Trichogramma brassicae</name>
    <dbReference type="NCBI Taxonomy" id="86971"/>
    <lineage>
        <taxon>Eukaryota</taxon>
        <taxon>Metazoa</taxon>
        <taxon>Ecdysozoa</taxon>
        <taxon>Arthropoda</taxon>
        <taxon>Hexapoda</taxon>
        <taxon>Insecta</taxon>
        <taxon>Pterygota</taxon>
        <taxon>Neoptera</taxon>
        <taxon>Endopterygota</taxon>
        <taxon>Hymenoptera</taxon>
        <taxon>Apocrita</taxon>
        <taxon>Proctotrupomorpha</taxon>
        <taxon>Chalcidoidea</taxon>
        <taxon>Trichogrammatidae</taxon>
        <taxon>Trichogramma</taxon>
    </lineage>
</organism>
<dbReference type="Gene3D" id="2.120.10.30">
    <property type="entry name" value="TolB, C-terminal domain"/>
    <property type="match status" value="1"/>
</dbReference>
<keyword evidence="2" id="KW-0677">Repeat</keyword>
<dbReference type="Proteomes" id="UP000479190">
    <property type="component" value="Unassembled WGS sequence"/>
</dbReference>
<proteinExistence type="predicted"/>
<dbReference type="EMBL" id="CADCXV010000706">
    <property type="protein sequence ID" value="CAB0033294.1"/>
    <property type="molecule type" value="Genomic_DNA"/>
</dbReference>
<gene>
    <name evidence="4" type="ORF">TBRA_LOCUS5211</name>
</gene>
<keyword evidence="1" id="KW-0245">EGF-like domain</keyword>
<keyword evidence="5" id="KW-1185">Reference proteome</keyword>
<dbReference type="SMART" id="SM00135">
    <property type="entry name" value="LY"/>
    <property type="match status" value="3"/>
</dbReference>
<dbReference type="InterPro" id="IPR050778">
    <property type="entry name" value="Cueball_EGF_LRP_Nidogen"/>
</dbReference>
<dbReference type="SUPFAM" id="SSF63825">
    <property type="entry name" value="YWTD domain"/>
    <property type="match status" value="1"/>
</dbReference>
<dbReference type="OrthoDB" id="6076617at2759"/>
<dbReference type="PANTHER" id="PTHR46513:SF13">
    <property type="entry name" value="EGF-LIKE DOMAIN-CONTAINING PROTEIN"/>
    <property type="match status" value="1"/>
</dbReference>
<evidence type="ECO:0000313" key="4">
    <source>
        <dbReference type="EMBL" id="CAB0033294.1"/>
    </source>
</evidence>
<dbReference type="InterPro" id="IPR011042">
    <property type="entry name" value="6-blade_b-propeller_TolB-like"/>
</dbReference>
<dbReference type="InterPro" id="IPR000033">
    <property type="entry name" value="LDLR_classB_rpt"/>
</dbReference>
<reference evidence="4 5" key="1">
    <citation type="submission" date="2020-02" db="EMBL/GenBank/DDBJ databases">
        <authorList>
            <person name="Ferguson B K."/>
        </authorList>
    </citation>
    <scope>NUCLEOTIDE SEQUENCE [LARGE SCALE GENOMIC DNA]</scope>
</reference>
<evidence type="ECO:0000256" key="1">
    <source>
        <dbReference type="ARBA" id="ARBA00022536"/>
    </source>
</evidence>
<protein>
    <recommendedName>
        <fullName evidence="6">Bee-milk protein</fullName>
    </recommendedName>
</protein>
<evidence type="ECO:0000256" key="3">
    <source>
        <dbReference type="PROSITE-ProRule" id="PRU00461"/>
    </source>
</evidence>
<feature type="repeat" description="LDL-receptor class B" evidence="3">
    <location>
        <begin position="185"/>
        <end position="227"/>
    </location>
</feature>
<evidence type="ECO:0000256" key="2">
    <source>
        <dbReference type="ARBA" id="ARBA00022737"/>
    </source>
</evidence>
<dbReference type="PROSITE" id="PS51120">
    <property type="entry name" value="LDLRB"/>
    <property type="match status" value="1"/>
</dbReference>
<sequence>MKLFTGSAKIQPHLLLIEPNAISRLTRTKDRYDRRVLERFSRIGGLDYHLRLGSIYWTDLGTGRILSRPLWTTSFTIDTLIELDPRSWRCQALAVDYVGDNLYVLDSKAFKVHVFDLKNRSKHTTIYEGKMNKPLDIALDPTAGLVFIADGTRILRMNMDGESVKSIVEHKRYNIKSVNVDKVAKRLYWSEKNYHSIKSARYDGSDMIVVLANGPNARLPFVVDTAKRAGSDVNVVVSKQHSRSPYFLGPASLAVHGSDMFVYDDTLHRIIALTIDERNGQADPSSFRVIYDRIIVSAMRYVYTEGINETTIADPCEGNECPYMCLNAGVNHQTESLKHACVPLSGE</sequence>